<accession>A0A316E703</accession>
<feature type="domain" description="Peptidase S8/S53" evidence="4">
    <location>
        <begin position="50"/>
        <end position="296"/>
    </location>
</feature>
<dbReference type="GO" id="GO:0004252">
    <property type="term" value="F:serine-type endopeptidase activity"/>
    <property type="evidence" value="ECO:0007669"/>
    <property type="project" value="InterPro"/>
</dbReference>
<dbReference type="InterPro" id="IPR008979">
    <property type="entry name" value="Galactose-bd-like_sf"/>
</dbReference>
<dbReference type="InterPro" id="IPR036852">
    <property type="entry name" value="Peptidase_S8/S53_dom_sf"/>
</dbReference>
<dbReference type="PROSITE" id="PS51892">
    <property type="entry name" value="SUBTILASE"/>
    <property type="match status" value="1"/>
</dbReference>
<evidence type="ECO:0000313" key="6">
    <source>
        <dbReference type="Proteomes" id="UP000245489"/>
    </source>
</evidence>
<dbReference type="InterPro" id="IPR000209">
    <property type="entry name" value="Peptidase_S8/S53_dom"/>
</dbReference>
<protein>
    <submittedName>
        <fullName evidence="5">Putative secreted protein (Por secretion system target)</fullName>
    </submittedName>
</protein>
<comment type="caution">
    <text evidence="2">Lacks conserved residue(s) required for the propagation of feature annotation.</text>
</comment>
<dbReference type="RefSeq" id="WP_109743395.1">
    <property type="nucleotide sequence ID" value="NZ_QGGO01000013.1"/>
</dbReference>
<dbReference type="Pfam" id="PF00082">
    <property type="entry name" value="Peptidase_S8"/>
    <property type="match status" value="1"/>
</dbReference>
<feature type="chain" id="PRO_5016388665" evidence="3">
    <location>
        <begin position="19"/>
        <end position="784"/>
    </location>
</feature>
<dbReference type="OrthoDB" id="9792152at2"/>
<dbReference type="CDD" id="cd04842">
    <property type="entry name" value="Peptidases_S8_Kp43_protease"/>
    <property type="match status" value="1"/>
</dbReference>
<dbReference type="SUPFAM" id="SSF49785">
    <property type="entry name" value="Galactose-binding domain-like"/>
    <property type="match status" value="1"/>
</dbReference>
<name>A0A316E703_9BACT</name>
<keyword evidence="3" id="KW-0732">Signal</keyword>
<evidence type="ECO:0000259" key="4">
    <source>
        <dbReference type="Pfam" id="PF00082"/>
    </source>
</evidence>
<dbReference type="InterPro" id="IPR051048">
    <property type="entry name" value="Peptidase_S8/S53_subtilisin"/>
</dbReference>
<evidence type="ECO:0000256" key="3">
    <source>
        <dbReference type="SAM" id="SignalP"/>
    </source>
</evidence>
<evidence type="ECO:0000256" key="1">
    <source>
        <dbReference type="ARBA" id="ARBA00011073"/>
    </source>
</evidence>
<dbReference type="NCBIfam" id="TIGR04183">
    <property type="entry name" value="Por_Secre_tail"/>
    <property type="match status" value="1"/>
</dbReference>
<comment type="caution">
    <text evidence="5">The sequence shown here is derived from an EMBL/GenBank/DDBJ whole genome shotgun (WGS) entry which is preliminary data.</text>
</comment>
<dbReference type="SUPFAM" id="SSF52743">
    <property type="entry name" value="Subtilisin-like"/>
    <property type="match status" value="1"/>
</dbReference>
<proteinExistence type="inferred from homology"/>
<organism evidence="5 6">
    <name type="scientific">Arcicella aurantiaca</name>
    <dbReference type="NCBI Taxonomy" id="591202"/>
    <lineage>
        <taxon>Bacteria</taxon>
        <taxon>Pseudomonadati</taxon>
        <taxon>Bacteroidota</taxon>
        <taxon>Cytophagia</taxon>
        <taxon>Cytophagales</taxon>
        <taxon>Flectobacillaceae</taxon>
        <taxon>Arcicella</taxon>
    </lineage>
</organism>
<feature type="signal peptide" evidence="3">
    <location>
        <begin position="1"/>
        <end position="18"/>
    </location>
</feature>
<evidence type="ECO:0000256" key="2">
    <source>
        <dbReference type="PROSITE-ProRule" id="PRU01240"/>
    </source>
</evidence>
<dbReference type="GO" id="GO:0006508">
    <property type="term" value="P:proteolysis"/>
    <property type="evidence" value="ECO:0007669"/>
    <property type="project" value="InterPro"/>
</dbReference>
<reference evidence="5 6" key="1">
    <citation type="submission" date="2018-05" db="EMBL/GenBank/DDBJ databases">
        <title>Genomic Encyclopedia of Archaeal and Bacterial Type Strains, Phase II (KMG-II): from individual species to whole genera.</title>
        <authorList>
            <person name="Goeker M."/>
        </authorList>
    </citation>
    <scope>NUCLEOTIDE SEQUENCE [LARGE SCALE GENOMIC DNA]</scope>
    <source>
        <strain evidence="5 6">DSM 22214</strain>
    </source>
</reference>
<dbReference type="InterPro" id="IPR026444">
    <property type="entry name" value="Secre_tail"/>
</dbReference>
<dbReference type="PANTHER" id="PTHR43399">
    <property type="entry name" value="SUBTILISIN-RELATED"/>
    <property type="match status" value="1"/>
</dbReference>
<gene>
    <name evidence="5" type="ORF">LV89_02672</name>
</gene>
<dbReference type="Proteomes" id="UP000245489">
    <property type="component" value="Unassembled WGS sequence"/>
</dbReference>
<dbReference type="Gene3D" id="2.60.120.380">
    <property type="match status" value="1"/>
</dbReference>
<dbReference type="PANTHER" id="PTHR43399:SF4">
    <property type="entry name" value="CELL WALL-ASSOCIATED PROTEASE"/>
    <property type="match status" value="1"/>
</dbReference>
<sequence>MNKITLILLLCLTSATFAQTILPESNVAEMELSLNKINLVHRFFPVLMGEGFTIAIKENKIDSLDIDFQGRLVRSNLTSSSFSNHAADMATIMAGAGNNSVSRKGIAWKAKIMSISFANLLPESDDFYRKNQIFLENHSYGTDIQNVYSTNAIAYDASINRLNDVLHVFSSGNSGNITPTDGNFKGIANYSNLTGSFKQAKNIITVGAVDSVGKIETRSSRGPTYDGRLKPELVAFGQDGSSGAAALVSGVATLLQQQFARNRNNVKPPSHLVKALLINSAEDVGSKGVDYQSGYGNVNAYAAVQTLNSGRFFTGEITNGVSQTYSISIPSNVKNLKITLVWNDLPATEKATIALVNDLDLSVVSPEGQRILPWVLSNFPNADSLKKLPVRRRDGLNNVEQITLENPSSGKYSVVISGYKIPKGSQFFSVVYDWELGDEFQWQFPQSQDNLTPNENNLIRWKSTFSDTKGILEYSPNAGRSWQRVGDIDLSKGSYRWKVPNLFYTPARLRMSVANKAFLSDTFSVSKPLEIKLGYNCPDSLLLFWNTPEFVNRYVVYQLGNQYLEPIIQTNRSSNVINKKKYGAKYFAVAPILENGKLGRRSNAIAIDNQGVGCFLKTFNVDNLDDKNAQLSAELSTLSQVKYVIFQKLDGTDFKDLYSLIPNQNRLKYQYANLLLQGENTYRLKVVFQNGTEGFSNHETVFFFAENQYILYPNPIRKYDDLKFKLKNPTNEIWQLYDGRGALILQKELANTDEIEPINLPSGLYFYVILKDKKIMASGKLAVE</sequence>
<dbReference type="Gene3D" id="3.40.50.200">
    <property type="entry name" value="Peptidase S8/S53 domain"/>
    <property type="match status" value="1"/>
</dbReference>
<comment type="similarity">
    <text evidence="1 2">Belongs to the peptidase S8 family.</text>
</comment>
<keyword evidence="6" id="KW-1185">Reference proteome</keyword>
<dbReference type="AlphaFoldDB" id="A0A316E703"/>
<evidence type="ECO:0000313" key="5">
    <source>
        <dbReference type="EMBL" id="PWK26191.1"/>
    </source>
</evidence>
<dbReference type="EMBL" id="QGGO01000013">
    <property type="protein sequence ID" value="PWK26191.1"/>
    <property type="molecule type" value="Genomic_DNA"/>
</dbReference>
<dbReference type="InterPro" id="IPR034058">
    <property type="entry name" value="TagA/B/C/D_pept_dom"/>
</dbReference>